<name>A0A1R1XCG8_9FUNG</name>
<feature type="region of interest" description="Disordered" evidence="1">
    <location>
        <begin position="70"/>
        <end position="106"/>
    </location>
</feature>
<reference evidence="2 3" key="1">
    <citation type="submission" date="2017-01" db="EMBL/GenBank/DDBJ databases">
        <authorList>
            <person name="Mah S.A."/>
            <person name="Swanson W.J."/>
            <person name="Moy G.W."/>
            <person name="Vacquier V.D."/>
        </authorList>
    </citation>
    <scope>NUCLEOTIDE SEQUENCE [LARGE SCALE GENOMIC DNA]</scope>
    <source>
        <strain evidence="2 3">GSMNP</strain>
    </source>
</reference>
<evidence type="ECO:0000313" key="2">
    <source>
        <dbReference type="EMBL" id="OMJ12331.1"/>
    </source>
</evidence>
<dbReference type="AlphaFoldDB" id="A0A1R1XCG8"/>
<accession>A0A1R1XCG8</accession>
<dbReference type="EMBL" id="LSSN01004020">
    <property type="protein sequence ID" value="OMJ12331.1"/>
    <property type="molecule type" value="Genomic_DNA"/>
</dbReference>
<comment type="caution">
    <text evidence="2">The sequence shown here is derived from an EMBL/GenBank/DDBJ whole genome shotgun (WGS) entry which is preliminary data.</text>
</comment>
<gene>
    <name evidence="2" type="ORF">AYI70_g9192</name>
</gene>
<sequence>MTTHARRDNLHSGMAFTRKPGKLVKTDVKKLMDSERFETQLAAIKPNKRARVTPVLQRRRLPKLQRQDKLLTPPVGRGGFRKEPGTEVEGASNGLNRSPSGKVPLDVQTSLGKAHGESVSLKYREERVSNTFQEIRAEQQGYEDNLSSLFVEQARLDGLRPLRRPRSKKKLERKNTSDFDGTLTAKINAASITGAEEQILDEEYFMDIDGDPIRRSNSQSTILEGPIEEMEWSVFPA</sequence>
<protein>
    <submittedName>
        <fullName evidence="2">Uncharacterized protein</fullName>
    </submittedName>
</protein>
<organism evidence="2 3">
    <name type="scientific">Smittium culicis</name>
    <dbReference type="NCBI Taxonomy" id="133412"/>
    <lineage>
        <taxon>Eukaryota</taxon>
        <taxon>Fungi</taxon>
        <taxon>Fungi incertae sedis</taxon>
        <taxon>Zoopagomycota</taxon>
        <taxon>Kickxellomycotina</taxon>
        <taxon>Harpellomycetes</taxon>
        <taxon>Harpellales</taxon>
        <taxon>Legeriomycetaceae</taxon>
        <taxon>Smittium</taxon>
    </lineage>
</organism>
<keyword evidence="3" id="KW-1185">Reference proteome</keyword>
<dbReference type="Proteomes" id="UP000187283">
    <property type="component" value="Unassembled WGS sequence"/>
</dbReference>
<evidence type="ECO:0000313" key="3">
    <source>
        <dbReference type="Proteomes" id="UP000187283"/>
    </source>
</evidence>
<evidence type="ECO:0000256" key="1">
    <source>
        <dbReference type="SAM" id="MobiDB-lite"/>
    </source>
</evidence>
<proteinExistence type="predicted"/>